<name>A0A364MTE7_STELY</name>
<evidence type="ECO:0000256" key="11">
    <source>
        <dbReference type="RuleBase" id="RU361168"/>
    </source>
</evidence>
<evidence type="ECO:0000259" key="13">
    <source>
        <dbReference type="Pfam" id="PF17786"/>
    </source>
</evidence>
<dbReference type="InterPro" id="IPR041447">
    <property type="entry name" value="Mannosidase_ig"/>
</dbReference>
<evidence type="ECO:0000256" key="1">
    <source>
        <dbReference type="ARBA" id="ARBA00000829"/>
    </source>
</evidence>
<dbReference type="InterPro" id="IPR023232">
    <property type="entry name" value="Glyco_hydro_2_AS"/>
</dbReference>
<dbReference type="GO" id="GO:0006516">
    <property type="term" value="P:glycoprotein catabolic process"/>
    <property type="evidence" value="ECO:0007669"/>
    <property type="project" value="TreeGrafter"/>
</dbReference>
<dbReference type="Gene3D" id="3.20.20.70">
    <property type="entry name" value="Aldolase class I"/>
    <property type="match status" value="1"/>
</dbReference>
<dbReference type="EC" id="3.2.1.22" evidence="11"/>
<dbReference type="Gene3D" id="3.20.20.80">
    <property type="entry name" value="Glycosidases"/>
    <property type="match status" value="1"/>
</dbReference>
<dbReference type="GO" id="GO:0004567">
    <property type="term" value="F:beta-mannosidase activity"/>
    <property type="evidence" value="ECO:0007669"/>
    <property type="project" value="UniProtKB-EC"/>
</dbReference>
<evidence type="ECO:0000313" key="17">
    <source>
        <dbReference type="Proteomes" id="UP000249619"/>
    </source>
</evidence>
<evidence type="ECO:0000259" key="14">
    <source>
        <dbReference type="Pfam" id="PF17801"/>
    </source>
</evidence>
<keyword evidence="17" id="KW-1185">Reference proteome</keyword>
<comment type="catalytic activity">
    <reaction evidence="2 11">
        <text>Hydrolysis of terminal, non-reducing alpha-D-galactose residues in alpha-D-galactosides, including galactose oligosaccharides, galactomannans and galactolipids.</text>
        <dbReference type="EC" id="3.2.1.22"/>
    </reaction>
</comment>
<dbReference type="SUPFAM" id="SSF49785">
    <property type="entry name" value="Galactose-binding domain-like"/>
    <property type="match status" value="1"/>
</dbReference>
<evidence type="ECO:0000256" key="2">
    <source>
        <dbReference type="ARBA" id="ARBA00001255"/>
    </source>
</evidence>
<dbReference type="SUPFAM" id="SSF49303">
    <property type="entry name" value="beta-Galactosidase/glucuronidase domain"/>
    <property type="match status" value="2"/>
</dbReference>
<dbReference type="STRING" id="183478.A0A364MTE7"/>
<dbReference type="FunFam" id="2.60.120.260:FF:000118">
    <property type="entry name" value="Beta-mannosidase B"/>
    <property type="match status" value="1"/>
</dbReference>
<feature type="chain" id="PRO_5016868637" description="Alpha-galactosidase" evidence="12">
    <location>
        <begin position="18"/>
        <end position="1446"/>
    </location>
</feature>
<dbReference type="GO" id="GO:0000272">
    <property type="term" value="P:polysaccharide catabolic process"/>
    <property type="evidence" value="ECO:0007669"/>
    <property type="project" value="UniProtKB-KW"/>
</dbReference>
<feature type="signal peptide" evidence="12">
    <location>
        <begin position="1"/>
        <end position="17"/>
    </location>
</feature>
<dbReference type="GO" id="GO:0004557">
    <property type="term" value="F:alpha-galactosidase activity"/>
    <property type="evidence" value="ECO:0007669"/>
    <property type="project" value="UniProtKB-EC"/>
</dbReference>
<evidence type="ECO:0000313" key="16">
    <source>
        <dbReference type="EMBL" id="RAR02868.1"/>
    </source>
</evidence>
<keyword evidence="9" id="KW-0624">Polysaccharide degradation</keyword>
<dbReference type="InterPro" id="IPR013785">
    <property type="entry name" value="Aldolase_TIM"/>
</dbReference>
<gene>
    <name evidence="16" type="ORF">DDE83_008432</name>
</gene>
<dbReference type="FunFam" id="3.20.20.70:FF:000197">
    <property type="entry name" value="Alpha-galactosidase"/>
    <property type="match status" value="1"/>
</dbReference>
<evidence type="ECO:0000256" key="8">
    <source>
        <dbReference type="ARBA" id="ARBA00023295"/>
    </source>
</evidence>
<dbReference type="PANTHER" id="PTHR43730">
    <property type="entry name" value="BETA-MANNOSIDASE"/>
    <property type="match status" value="1"/>
</dbReference>
<comment type="caution">
    <text evidence="16">The sequence shown here is derived from an EMBL/GenBank/DDBJ whole genome shotgun (WGS) entry which is preliminary data.</text>
</comment>
<dbReference type="Pfam" id="PF17786">
    <property type="entry name" value="Mannosidase_ig"/>
    <property type="match status" value="1"/>
</dbReference>
<comment type="similarity">
    <text evidence="10">Belongs to the glycosyl hydrolase 2 family. Beta-mannosidase B subfamily.</text>
</comment>
<dbReference type="Proteomes" id="UP000249619">
    <property type="component" value="Unassembled WGS sequence"/>
</dbReference>
<dbReference type="SUPFAM" id="SSF51011">
    <property type="entry name" value="Glycosyl hydrolase domain"/>
    <property type="match status" value="1"/>
</dbReference>
<dbReference type="PROSITE" id="PS00608">
    <property type="entry name" value="GLYCOSYL_HYDROL_F2_2"/>
    <property type="match status" value="1"/>
</dbReference>
<dbReference type="FunFam" id="3.20.20.80:FF:000050">
    <property type="entry name" value="Beta-mannosidase B"/>
    <property type="match status" value="1"/>
</dbReference>
<protein>
    <recommendedName>
        <fullName evidence="11">Alpha-galactosidase</fullName>
        <ecNumber evidence="11">3.2.1.22</ecNumber>
    </recommendedName>
    <alternativeName>
        <fullName evidence="11">Melibiase</fullName>
    </alternativeName>
</protein>
<dbReference type="Gene3D" id="2.60.40.1180">
    <property type="entry name" value="Golgi alpha-mannosidase II"/>
    <property type="match status" value="1"/>
</dbReference>
<dbReference type="Gene3D" id="2.60.40.10">
    <property type="entry name" value="Immunoglobulins"/>
    <property type="match status" value="1"/>
</dbReference>
<keyword evidence="11" id="KW-1015">Disulfide bond</keyword>
<dbReference type="InterPro" id="IPR008979">
    <property type="entry name" value="Galactose-bd-like_sf"/>
</dbReference>
<evidence type="ECO:0000256" key="4">
    <source>
        <dbReference type="ARBA" id="ARBA00009743"/>
    </source>
</evidence>
<evidence type="ECO:0000256" key="9">
    <source>
        <dbReference type="ARBA" id="ARBA00023326"/>
    </source>
</evidence>
<dbReference type="InterPro" id="IPR041233">
    <property type="entry name" value="Melibiase_C"/>
</dbReference>
<dbReference type="CDD" id="cd04081">
    <property type="entry name" value="CBM35_galactosidase-like"/>
    <property type="match status" value="1"/>
</dbReference>
<dbReference type="InterPro" id="IPR050887">
    <property type="entry name" value="Beta-mannosidase_GH2"/>
</dbReference>
<dbReference type="InterPro" id="IPR017853">
    <property type="entry name" value="GH"/>
</dbReference>
<dbReference type="Pfam" id="PF17801">
    <property type="entry name" value="Melibiase_C"/>
    <property type="match status" value="1"/>
</dbReference>
<dbReference type="InterPro" id="IPR013783">
    <property type="entry name" value="Ig-like_fold"/>
</dbReference>
<comment type="similarity">
    <text evidence="4 11">Belongs to the glycosyl hydrolase 27 family.</text>
</comment>
<comment type="pathway">
    <text evidence="3">Glycan metabolism; N-glycan degradation.</text>
</comment>
<feature type="domain" description="Beta-mannosidase-like galactose-binding" evidence="15">
    <location>
        <begin position="582"/>
        <end position="757"/>
    </location>
</feature>
<evidence type="ECO:0000256" key="12">
    <source>
        <dbReference type="SAM" id="SignalP"/>
    </source>
</evidence>
<proteinExistence type="inferred from homology"/>
<sequence length="1446" mass="162372">MAASLLLVAPLALQAAAKRVRSPTPPMGWNSYNTWNCQPSEEKIHESAQGLIDLGLDKVGYNFVTVDCGWNSRERDAQGRLQWNETLFPSGGKALGDFLHGLGLDFGLYSGAGYLQCGSVDLPASLGFEQLDAESFAEWGGDSLKYDNCYSTSNTTMVDSSSAEAQSPARFQHMAAELDAVDRDIQYFVCQWGIGTDVGEWAADIGNTWRISNDIYNAWRSIWRITNQIVPYFRHTTVGAFADMDMMIVGLNALSEQEERFHFGMWAINKSPLIMGAALDPERVSQASIDIMSNKEVIAINQDPLAKQAMLIRRDTEGEWDIWLGELSASRHVLGVANWRNDSQTVQIDLKAMGIASASARDVWAAKDLGAVSGSQNVSLAGHELRLWILSDVVAATPLQYGSYYSAANASLSAPAQAVSCSAQACLPTGSKVGYISRSAGVTFSNVTARSPGTKLMSVDFVNYDYAFTTAWEWGDNTRNMTIAVNGGEAKRWAFPLSGGNWEESLTLNIEVDGFVEGNENAIEFRGYGDDLTATCAAATTGQSKPNAFCDRIKASIYLSSSVNQRKMEAIPYTSTPVTKSWTFKQGDRSSSSPTLPAHDAPTEIHRDLLKNGKIADPFSDLNEMSVRWVGDQTWTYRTTFATPAHYGLPNVVSQLRFQGLDTFALVYLNDRLILGSDNMFVEHKVDIAGNLEGDENNVLEIVFKSARKRGLEFVENNKNHRHIVHQTEISRGPVRKAQYHWGWDWGPILMTCGPWKPVSIETWTGRISVPGVKYVLSKDLKCATITTTAEWEGLVDAVAFDITLKDSSEIKASVTVNTESEVRSGFVEATITIGDVELWWPRGYGDQTLYTIRAKAHAPRGPSESSPLQTITRDFGFRRAELIQKPDSYGTSFYFRVNDTDMFCAGSCWIPAESFLTRLTRNDYRTWMKLVADGNQAMLRVWGGGIYEADALYDAADEYGVLIWQDFMFACANYPAHPEYLKSVETEARQSVWRLRNHPSIVIWVGNNEDYQIVERYGLDYDLDDKDPQSWLKTNFPARYIYEHLLPKVIFEECPNVLYHPSSPFGNGRSTVLKVDPTIGDVHQWNMWHGTMEPYQRLPDMGGRFVSEFGMEAYPHVSTLEKCITREQDRYPGSMAMDFRNKAIGHERRVISYVAENFRIRYDLKSFTHLTQVMQADAMAWAYKSWRRDWGSPHDRKCGGALVWQLNDCWPTMSWAVIDYYRVPKPAYYAIQRTMQPIAVCVQRKYKSWTMRPADQLWQRDTGHIDMREMWQNIEFDVWIVNSTLKELTGSVQIQYISIKTGLEVGKGPTKAVHIAANGTTQVFGDHGAAIGSQSPDEPFDVEKVDPFVIQATLTIPNERVLRDVSWPEPIKYLSFANRGIELRYSEDMAKAFISAKRPVKGFVFDEKEGVKLSDNGFDVIPGQSHEVQVEGCAANDLTWRYVEM</sequence>
<evidence type="ECO:0000256" key="5">
    <source>
        <dbReference type="ARBA" id="ARBA00022729"/>
    </source>
</evidence>
<dbReference type="Pfam" id="PF22666">
    <property type="entry name" value="Glyco_hydro_2_N2"/>
    <property type="match status" value="1"/>
</dbReference>
<comment type="catalytic activity">
    <reaction evidence="1">
        <text>Hydrolysis of terminal, non-reducing beta-D-mannose residues in beta-D-mannosides.</text>
        <dbReference type="EC" id="3.2.1.25"/>
    </reaction>
</comment>
<keyword evidence="5 12" id="KW-0732">Signal</keyword>
<keyword evidence="6 11" id="KW-0378">Hydrolase</keyword>
<evidence type="ECO:0000256" key="10">
    <source>
        <dbReference type="ARBA" id="ARBA00038429"/>
    </source>
</evidence>
<evidence type="ECO:0000256" key="7">
    <source>
        <dbReference type="ARBA" id="ARBA00023277"/>
    </source>
</evidence>
<dbReference type="PANTHER" id="PTHR43730:SF1">
    <property type="entry name" value="BETA-MANNOSIDASE"/>
    <property type="match status" value="1"/>
</dbReference>
<evidence type="ECO:0000256" key="6">
    <source>
        <dbReference type="ARBA" id="ARBA00022801"/>
    </source>
</evidence>
<keyword evidence="7" id="KW-0119">Carbohydrate metabolism</keyword>
<reference evidence="17" key="1">
    <citation type="submission" date="2018-05" db="EMBL/GenBank/DDBJ databases">
        <title>Draft genome sequence of Stemphylium lycopersici strain CIDEFI 213.</title>
        <authorList>
            <person name="Medina R."/>
            <person name="Franco M.E.E."/>
            <person name="Lucentini C.G."/>
            <person name="Saparrat M.C.N."/>
            <person name="Balatti P.A."/>
        </authorList>
    </citation>
    <scope>NUCLEOTIDE SEQUENCE [LARGE SCALE GENOMIC DNA]</scope>
    <source>
        <strain evidence="17">CIDEFI 213</strain>
    </source>
</reference>
<feature type="domain" description="Mannosidase Ig/CBM-like" evidence="13">
    <location>
        <begin position="1277"/>
        <end position="1374"/>
    </location>
</feature>
<feature type="domain" description="Alpha galactosidase C-terminal" evidence="14">
    <location>
        <begin position="317"/>
        <end position="389"/>
    </location>
</feature>
<evidence type="ECO:0000259" key="15">
    <source>
        <dbReference type="Pfam" id="PF22666"/>
    </source>
</evidence>
<accession>A0A364MTE7</accession>
<dbReference type="InterPro" id="IPR036156">
    <property type="entry name" value="Beta-gal/glucu_dom_sf"/>
</dbReference>
<dbReference type="CDD" id="cd14792">
    <property type="entry name" value="GH27"/>
    <property type="match status" value="1"/>
</dbReference>
<keyword evidence="8 11" id="KW-0326">Glycosidase</keyword>
<dbReference type="PRINTS" id="PR00740">
    <property type="entry name" value="GLHYDRLASE27"/>
</dbReference>
<dbReference type="Pfam" id="PF16499">
    <property type="entry name" value="Melibiase_2"/>
    <property type="match status" value="1"/>
</dbReference>
<dbReference type="Gene3D" id="2.60.120.260">
    <property type="entry name" value="Galactose-binding domain-like"/>
    <property type="match status" value="2"/>
</dbReference>
<dbReference type="SUPFAM" id="SSF51445">
    <property type="entry name" value="(Trans)glycosidases"/>
    <property type="match status" value="2"/>
</dbReference>
<dbReference type="InterPro" id="IPR002241">
    <property type="entry name" value="Glyco_hydro_27"/>
</dbReference>
<dbReference type="InterPro" id="IPR013780">
    <property type="entry name" value="Glyco_hydro_b"/>
</dbReference>
<organism evidence="16 17">
    <name type="scientific">Stemphylium lycopersici</name>
    <name type="common">Tomato gray leaf spot disease fungus</name>
    <name type="synonym">Thyrospora lycopersici</name>
    <dbReference type="NCBI Taxonomy" id="183478"/>
    <lineage>
        <taxon>Eukaryota</taxon>
        <taxon>Fungi</taxon>
        <taxon>Dikarya</taxon>
        <taxon>Ascomycota</taxon>
        <taxon>Pezizomycotina</taxon>
        <taxon>Dothideomycetes</taxon>
        <taxon>Pleosporomycetidae</taxon>
        <taxon>Pleosporales</taxon>
        <taxon>Pleosporineae</taxon>
        <taxon>Pleosporaceae</taxon>
        <taxon>Stemphylium</taxon>
    </lineage>
</organism>
<dbReference type="EMBL" id="QGDH01000199">
    <property type="protein sequence ID" value="RAR02868.1"/>
    <property type="molecule type" value="Genomic_DNA"/>
</dbReference>
<dbReference type="InterPro" id="IPR054593">
    <property type="entry name" value="Beta-mannosidase-like_N2"/>
</dbReference>
<evidence type="ECO:0000256" key="3">
    <source>
        <dbReference type="ARBA" id="ARBA00004740"/>
    </source>
</evidence>